<organism evidence="3 4">
    <name type="scientific">Priestia koreensis</name>
    <dbReference type="NCBI Taxonomy" id="284581"/>
    <lineage>
        <taxon>Bacteria</taxon>
        <taxon>Bacillati</taxon>
        <taxon>Bacillota</taxon>
        <taxon>Bacilli</taxon>
        <taxon>Bacillales</taxon>
        <taxon>Bacillaceae</taxon>
        <taxon>Priestia</taxon>
    </lineage>
</organism>
<dbReference type="OrthoDB" id="2905884at2"/>
<evidence type="ECO:0000256" key="1">
    <source>
        <dbReference type="SAM" id="Coils"/>
    </source>
</evidence>
<feature type="compositionally biased region" description="Pro residues" evidence="2">
    <location>
        <begin position="369"/>
        <end position="385"/>
    </location>
</feature>
<dbReference type="Proteomes" id="UP000037558">
    <property type="component" value="Unassembled WGS sequence"/>
</dbReference>
<protein>
    <submittedName>
        <fullName evidence="3">Uncharacterized protein</fullName>
    </submittedName>
</protein>
<dbReference type="Gene3D" id="2.60.40.1080">
    <property type="match status" value="1"/>
</dbReference>
<dbReference type="AlphaFoldDB" id="A0A0M0LBB0"/>
<proteinExistence type="predicted"/>
<dbReference type="InterPro" id="IPR013783">
    <property type="entry name" value="Ig-like_fold"/>
</dbReference>
<dbReference type="InterPro" id="IPR008964">
    <property type="entry name" value="Invasin/intimin_cell_adhesion"/>
</dbReference>
<evidence type="ECO:0000313" key="3">
    <source>
        <dbReference type="EMBL" id="KOO48137.1"/>
    </source>
</evidence>
<dbReference type="Gene3D" id="2.60.40.10">
    <property type="entry name" value="Immunoglobulins"/>
    <property type="match status" value="1"/>
</dbReference>
<keyword evidence="4" id="KW-1185">Reference proteome</keyword>
<name>A0A0M0LBB0_9BACI</name>
<dbReference type="STRING" id="284581.AMD01_04835"/>
<gene>
    <name evidence="3" type="ORF">AMD01_04835</name>
</gene>
<dbReference type="PATRIC" id="fig|284581.3.peg.1346"/>
<feature type="coiled-coil region" evidence="1">
    <location>
        <begin position="523"/>
        <end position="557"/>
    </location>
</feature>
<reference evidence="4" key="1">
    <citation type="submission" date="2015-08" db="EMBL/GenBank/DDBJ databases">
        <title>Fjat-14210 dsm16467.</title>
        <authorList>
            <person name="Liu B."/>
            <person name="Wang J."/>
            <person name="Zhu Y."/>
            <person name="Liu G."/>
            <person name="Chen Q."/>
            <person name="Chen Z."/>
            <person name="Lan J."/>
            <person name="Che J."/>
            <person name="Ge C."/>
            <person name="Shi H."/>
            <person name="Pan Z."/>
            <person name="Liu X."/>
        </authorList>
    </citation>
    <scope>NUCLEOTIDE SEQUENCE [LARGE SCALE GENOMIC DNA]</scope>
    <source>
        <strain evidence="4">DSM 16467</strain>
    </source>
</reference>
<feature type="coiled-coil region" evidence="1">
    <location>
        <begin position="450"/>
        <end position="491"/>
    </location>
</feature>
<feature type="region of interest" description="Disordered" evidence="2">
    <location>
        <begin position="366"/>
        <end position="397"/>
    </location>
</feature>
<evidence type="ECO:0000256" key="2">
    <source>
        <dbReference type="SAM" id="MobiDB-lite"/>
    </source>
</evidence>
<dbReference type="EMBL" id="LILC01000006">
    <property type="protein sequence ID" value="KOO48137.1"/>
    <property type="molecule type" value="Genomic_DNA"/>
</dbReference>
<evidence type="ECO:0000313" key="4">
    <source>
        <dbReference type="Proteomes" id="UP000037558"/>
    </source>
</evidence>
<dbReference type="RefSeq" id="WP_053400282.1">
    <property type="nucleotide sequence ID" value="NZ_LILC01000006.1"/>
</dbReference>
<sequence>MKKTIIKGKKVRKRVSKAFFLMIVIAFIATILVPNPSQALQRVEDFDHPKSTELYEDDHPEISRADHLYTGTAIAEVRGVKSGTLDAPIVFRQKGDSKIGYTFYKPSQIKTIASAINGNPDHVYNTVRRVTLSKPNAPSTPELWSWTREIGRESGATVDLESAPGKDESGQPKLRVVFFATKYPTGAITAPKTVKVGERFFIEFDGQEYDPYDEKIKWDISTDGPNATITSGEGRANGFTNKSVSYAYSTPGLKTVTYRLTDRINRTTEYKINIMVVDAGKPLLEITPPVATIYEGETQPYRAYYTDENGKRTEVTKAPTVNWTTGTPSVGTIGNKTGVATGVKQGQTSVVVQYNGLKATAKLNVLAPDEPPPTEEPPPEEPPPVSDGSSGCETPRDVPKRYEYEMDLSVSRIDARTVDEGSDTVTDVYVKRANFSSSRDQAKDEFATYIHELESMKATCESKKAAYEAQKKQGEAEKAQAESQKSASESQLASLQSGYSSCLAIPADKDGHYPDCSSYSTSIANTQSAIATATENIAKAEQKIKENEAKIKDAEGFIALYDERINLANVEVEYIKANETQYYTVQPTVKLRYGQNIVGTIAVSLKEGEGPKRYSFPKWTLTGDGTIMAQINETGPYDEFYYDPLETRNEISLGYNHRVGNLLYSDTRSNNWKSTPIYVASYATAICPAPTQYFNTSSVEGIVRTVNDEGTKRVLKERVTTSFSLLPRKEMRAGYGFEYRMKSVYQNFDTEPNPADATGMKRMEAYFPTLVNYLPYQKESEGYKVPMQTSDAAVPRMEIREWKLPPVAVEEFSGNTFAMNNNDYLHHPERDPNEKVITKDEKGNSLNRWYVDFKQPDGDYVFKVKGLDAGVNHLNTCHVGNVVVKGSPMGDPNDNDDFVYRSVDPNKPFPAGTGWNWTNQTAVFSTLTNWWNNWPYPNPDTIPAGFHEYSQTLTPEIMEKIRQYNKAHRTIIRDHVYQDEYTLDGSFEHYMGW</sequence>
<keyword evidence="1" id="KW-0175">Coiled coil</keyword>
<dbReference type="SUPFAM" id="SSF49373">
    <property type="entry name" value="Invasin/intimin cell-adhesion fragments"/>
    <property type="match status" value="1"/>
</dbReference>
<comment type="caution">
    <text evidence="3">The sequence shown here is derived from an EMBL/GenBank/DDBJ whole genome shotgun (WGS) entry which is preliminary data.</text>
</comment>
<accession>A0A0M0LBB0</accession>